<organism evidence="1 2">
    <name type="scientific">Rickenella mellea</name>
    <dbReference type="NCBI Taxonomy" id="50990"/>
    <lineage>
        <taxon>Eukaryota</taxon>
        <taxon>Fungi</taxon>
        <taxon>Dikarya</taxon>
        <taxon>Basidiomycota</taxon>
        <taxon>Agaricomycotina</taxon>
        <taxon>Agaricomycetes</taxon>
        <taxon>Hymenochaetales</taxon>
        <taxon>Rickenellaceae</taxon>
        <taxon>Rickenella</taxon>
    </lineage>
</organism>
<protein>
    <submittedName>
        <fullName evidence="1">Uncharacterized protein</fullName>
    </submittedName>
</protein>
<dbReference type="EMBL" id="ML170231">
    <property type="protein sequence ID" value="TDL16962.1"/>
    <property type="molecule type" value="Genomic_DNA"/>
</dbReference>
<sequence>MPSKIATPHRSPQTAIDEVQLEVEAQNSKPEPLYYELGVTHVSLKDEVDVVDS</sequence>
<keyword evidence="2" id="KW-1185">Reference proteome</keyword>
<dbReference type="AlphaFoldDB" id="A0A4Y7PQ33"/>
<name>A0A4Y7PQ33_9AGAM</name>
<gene>
    <name evidence="1" type="ORF">BD410DRAFT_794765</name>
</gene>
<dbReference type="VEuPathDB" id="FungiDB:BD410DRAFT_794765"/>
<accession>A0A4Y7PQ33</accession>
<dbReference type="Proteomes" id="UP000294933">
    <property type="component" value="Unassembled WGS sequence"/>
</dbReference>
<evidence type="ECO:0000313" key="2">
    <source>
        <dbReference type="Proteomes" id="UP000294933"/>
    </source>
</evidence>
<proteinExistence type="predicted"/>
<reference evidence="1 2" key="1">
    <citation type="submission" date="2018-06" db="EMBL/GenBank/DDBJ databases">
        <title>A transcriptomic atlas of mushroom development highlights an independent origin of complex multicellularity.</title>
        <authorList>
            <consortium name="DOE Joint Genome Institute"/>
            <person name="Krizsan K."/>
            <person name="Almasi E."/>
            <person name="Merenyi Z."/>
            <person name="Sahu N."/>
            <person name="Viragh M."/>
            <person name="Koszo T."/>
            <person name="Mondo S."/>
            <person name="Kiss B."/>
            <person name="Balint B."/>
            <person name="Kues U."/>
            <person name="Barry K."/>
            <person name="Hegedus J.C."/>
            <person name="Henrissat B."/>
            <person name="Johnson J."/>
            <person name="Lipzen A."/>
            <person name="Ohm R."/>
            <person name="Nagy I."/>
            <person name="Pangilinan J."/>
            <person name="Yan J."/>
            <person name="Xiong Y."/>
            <person name="Grigoriev I.V."/>
            <person name="Hibbett D.S."/>
            <person name="Nagy L.G."/>
        </authorList>
    </citation>
    <scope>NUCLEOTIDE SEQUENCE [LARGE SCALE GENOMIC DNA]</scope>
    <source>
        <strain evidence="1 2">SZMC22713</strain>
    </source>
</reference>
<evidence type="ECO:0000313" key="1">
    <source>
        <dbReference type="EMBL" id="TDL16962.1"/>
    </source>
</evidence>